<keyword evidence="5" id="KW-0507">mRNA processing</keyword>
<protein>
    <recommendedName>
        <fullName evidence="13">2',5'-phosphodiesterase 12</fullName>
    </recommendedName>
    <alternativeName>
        <fullName evidence="14">Mitochondrial deadenylase</fullName>
    </alternativeName>
</protein>
<evidence type="ECO:0000256" key="13">
    <source>
        <dbReference type="ARBA" id="ARBA00072755"/>
    </source>
</evidence>
<dbReference type="InterPro" id="IPR048821">
    <property type="entry name" value="PDE12-like_N"/>
</dbReference>
<dbReference type="Pfam" id="PF21171">
    <property type="entry name" value="PDE12-like_N"/>
    <property type="match status" value="1"/>
</dbReference>
<dbReference type="SUPFAM" id="SSF56219">
    <property type="entry name" value="DNase I-like"/>
    <property type="match status" value="1"/>
</dbReference>
<accession>A0A6F9DPA9</accession>
<keyword evidence="12" id="KW-0496">Mitochondrion</keyword>
<evidence type="ECO:0000256" key="5">
    <source>
        <dbReference type="ARBA" id="ARBA00022664"/>
    </source>
</evidence>
<evidence type="ECO:0000256" key="3">
    <source>
        <dbReference type="ARBA" id="ARBA00010774"/>
    </source>
</evidence>
<keyword evidence="4" id="KW-0597">Phosphoprotein</keyword>
<evidence type="ECO:0000256" key="7">
    <source>
        <dbReference type="ARBA" id="ARBA00022723"/>
    </source>
</evidence>
<dbReference type="GO" id="GO:0006397">
    <property type="term" value="P:mRNA processing"/>
    <property type="evidence" value="ECO:0007669"/>
    <property type="project" value="UniProtKB-KW"/>
</dbReference>
<comment type="subcellular location">
    <subcellularLocation>
        <location evidence="2">Mitochondrion matrix</location>
    </subcellularLocation>
</comment>
<evidence type="ECO:0000256" key="9">
    <source>
        <dbReference type="ARBA" id="ARBA00022839"/>
    </source>
</evidence>
<dbReference type="GO" id="GO:0005759">
    <property type="term" value="C:mitochondrial matrix"/>
    <property type="evidence" value="ECO:0007669"/>
    <property type="project" value="UniProtKB-SubCell"/>
</dbReference>
<dbReference type="PANTHER" id="PTHR12121">
    <property type="entry name" value="CARBON CATABOLITE REPRESSOR PROTEIN 4"/>
    <property type="match status" value="1"/>
</dbReference>
<keyword evidence="10" id="KW-0460">Magnesium</keyword>
<keyword evidence="6" id="KW-0540">Nuclease</keyword>
<reference evidence="17" key="1">
    <citation type="submission" date="2020-04" db="EMBL/GenBank/DDBJ databases">
        <authorList>
            <person name="Neveu A P."/>
        </authorList>
    </citation>
    <scope>NUCLEOTIDE SEQUENCE</scope>
    <source>
        <tissue evidence="17">Whole embryo</tissue>
    </source>
</reference>
<dbReference type="InterPro" id="IPR050410">
    <property type="entry name" value="CCR4/nocturin_mRNA_transcr"/>
</dbReference>
<comment type="cofactor">
    <cofactor evidence="1">
        <name>Mg(2+)</name>
        <dbReference type="ChEBI" id="CHEBI:18420"/>
    </cofactor>
</comment>
<dbReference type="Gene3D" id="3.60.10.10">
    <property type="entry name" value="Endonuclease/exonuclease/phosphatase"/>
    <property type="match status" value="1"/>
</dbReference>
<sequence length="659" mass="75746">MFAAIHRLTRRCKPVQVNRCYSIFQAHDLRRNLLAKQQAIYYRQNPGCLHIARSWTKIVQCLRQSIMANRIKSRPMEFHKVMQVVEKQNDPTTIITMEIGGRTRLLNRPSGEKLSKFFIRVGANLKNAQNKKMRKVAKTTNAQSVHDDASIEMMFLDRSGNEISSDEILSDIWKKADCFILQDVKYRIAYNFPCVTKLKLPQTLIAGTLLYPKIEFEFANYYYSRFEWYRCVEQEGNQQMEVDSENENNTEKDDPTKWKFLHDQKTHLLSSDDAGHRFKLVVFPGNSDHQVVEDIEDSGVMTAYSGVVVPGQDYYLFDSRHEHTKNWCGENRFRVMTYNILADCYASTEYAQSDLFGYCPSNFLNMSYRIQILLKEIQGYHSDLIFLQEVDRFVFDDHLVPALSLQNYAGAFGAKRQLKEGVAIFYNRSKFKLVNVVNRILEDSLLNDPANSSLNEKLSVNPDLKLRVTQRASCVLISVLESCEHSGSYIITANTHLYWHPKATHIRLIQIAIVLNIMQNMRNELIESNPDNNVKCLLCGDLNASLNTSVLQLLQTGRVPSNHADWYSGGKLEYHNTDLSLSHDFKFTTTCGTPEYTNYVPGFSECIDYILVNPEHFNIAKVIPPPLHEHVIEHSALPSVKAPSDHIAQIVELTWNEDG</sequence>
<evidence type="ECO:0000256" key="4">
    <source>
        <dbReference type="ARBA" id="ARBA00022553"/>
    </source>
</evidence>
<proteinExistence type="evidence at transcript level"/>
<evidence type="ECO:0000259" key="16">
    <source>
        <dbReference type="Pfam" id="PF21171"/>
    </source>
</evidence>
<keyword evidence="7" id="KW-0479">Metal-binding</keyword>
<dbReference type="GO" id="GO:0046872">
    <property type="term" value="F:metal ion binding"/>
    <property type="evidence" value="ECO:0007669"/>
    <property type="project" value="UniProtKB-KW"/>
</dbReference>
<evidence type="ECO:0000256" key="6">
    <source>
        <dbReference type="ARBA" id="ARBA00022722"/>
    </source>
</evidence>
<dbReference type="InterPro" id="IPR005135">
    <property type="entry name" value="Endo/exonuclease/phosphatase"/>
</dbReference>
<evidence type="ECO:0000256" key="10">
    <source>
        <dbReference type="ARBA" id="ARBA00022842"/>
    </source>
</evidence>
<feature type="domain" description="Endonuclease/exonuclease/phosphatase" evidence="15">
    <location>
        <begin position="336"/>
        <end position="646"/>
    </location>
</feature>
<dbReference type="FunFam" id="3.60.10.10:FF:000018">
    <property type="entry name" value="2',5'-phosphodiesterase 12"/>
    <property type="match status" value="1"/>
</dbReference>
<evidence type="ECO:0000259" key="15">
    <source>
        <dbReference type="Pfam" id="PF03372"/>
    </source>
</evidence>
<dbReference type="GO" id="GO:0004535">
    <property type="term" value="F:poly(A)-specific ribonuclease activity"/>
    <property type="evidence" value="ECO:0007669"/>
    <property type="project" value="UniProtKB-ARBA"/>
</dbReference>
<keyword evidence="11" id="KW-0809">Transit peptide</keyword>
<evidence type="ECO:0000256" key="14">
    <source>
        <dbReference type="ARBA" id="ARBA00083541"/>
    </source>
</evidence>
<dbReference type="EMBL" id="LR788873">
    <property type="protein sequence ID" value="CAB3264735.1"/>
    <property type="molecule type" value="mRNA"/>
</dbReference>
<evidence type="ECO:0000256" key="8">
    <source>
        <dbReference type="ARBA" id="ARBA00022801"/>
    </source>
</evidence>
<dbReference type="PANTHER" id="PTHR12121:SF37">
    <property type="entry name" value="2',5'-PHOSPHODIESTERASE 12"/>
    <property type="match status" value="1"/>
</dbReference>
<evidence type="ECO:0000313" key="17">
    <source>
        <dbReference type="EMBL" id="CAB3264735.1"/>
    </source>
</evidence>
<name>A0A6F9DPA9_9ASCI</name>
<evidence type="ECO:0000256" key="1">
    <source>
        <dbReference type="ARBA" id="ARBA00001946"/>
    </source>
</evidence>
<evidence type="ECO:0000256" key="12">
    <source>
        <dbReference type="ARBA" id="ARBA00023128"/>
    </source>
</evidence>
<dbReference type="AlphaFoldDB" id="A0A6F9DPA9"/>
<dbReference type="GO" id="GO:0000288">
    <property type="term" value="P:nuclear-transcribed mRNA catabolic process, deadenylation-dependent decay"/>
    <property type="evidence" value="ECO:0007669"/>
    <property type="project" value="TreeGrafter"/>
</dbReference>
<dbReference type="Pfam" id="PF03372">
    <property type="entry name" value="Exo_endo_phos"/>
    <property type="match status" value="1"/>
</dbReference>
<organism evidence="17">
    <name type="scientific">Phallusia mammillata</name>
    <dbReference type="NCBI Taxonomy" id="59560"/>
    <lineage>
        <taxon>Eukaryota</taxon>
        <taxon>Metazoa</taxon>
        <taxon>Chordata</taxon>
        <taxon>Tunicata</taxon>
        <taxon>Ascidiacea</taxon>
        <taxon>Phlebobranchia</taxon>
        <taxon>Ascidiidae</taxon>
        <taxon>Phallusia</taxon>
    </lineage>
</organism>
<dbReference type="InterPro" id="IPR036691">
    <property type="entry name" value="Endo/exonu/phosph_ase_sf"/>
</dbReference>
<keyword evidence="9" id="KW-0269">Exonuclease</keyword>
<feature type="domain" description="2',5'-phosphodiesterase 12-like N-terminal" evidence="16">
    <location>
        <begin position="193"/>
        <end position="297"/>
    </location>
</feature>
<evidence type="ECO:0000256" key="11">
    <source>
        <dbReference type="ARBA" id="ARBA00022946"/>
    </source>
</evidence>
<evidence type="ECO:0000256" key="2">
    <source>
        <dbReference type="ARBA" id="ARBA00004305"/>
    </source>
</evidence>
<keyword evidence="8" id="KW-0378">Hydrolase</keyword>
<comment type="similarity">
    <text evidence="3">Belongs to the CCR4/nocturin family.</text>
</comment>
<gene>
    <name evidence="17" type="primary">Pde12</name>
</gene>